<sequence>MPWQQKIRYLIGQPVGISLTNGQGTSGVLCGTSGRKLLVIEYLYQAQFTLKQYDFYMIQDINGFPPCQNQQPLY</sequence>
<dbReference type="PATRIC" id="fig|135735.6.peg.3793"/>
<dbReference type="OrthoDB" id="1911337at2"/>
<evidence type="ECO:0000313" key="1">
    <source>
        <dbReference type="EMBL" id="AKO93768.1"/>
    </source>
</evidence>
<name>A0A0H4KZK9_9BACI</name>
<dbReference type="RefSeq" id="WP_046217786.1">
    <property type="nucleotide sequence ID" value="NZ_CP011974.1"/>
</dbReference>
<dbReference type="Proteomes" id="UP000036202">
    <property type="component" value="Chromosome"/>
</dbReference>
<reference evidence="2" key="2">
    <citation type="submission" date="2015-06" db="EMBL/GenBank/DDBJ databases">
        <title>Genome Sequence of Bacillus endophyticus and Analysis of its Companion Mechanism in the Ketogulonigenium vulgare-Bacillus strain Consortium.</title>
        <authorList>
            <person name="Jia N."/>
            <person name="Du J."/>
            <person name="Ding M.-Z."/>
            <person name="Gao F."/>
            <person name="Yuan Y.-J."/>
        </authorList>
    </citation>
    <scope>NUCLEOTIDE SEQUENCE [LARGE SCALE GENOMIC DNA]</scope>
    <source>
        <strain evidence="2">Hbe603</strain>
    </source>
</reference>
<gene>
    <name evidence="1" type="ORF">BEH_17820</name>
</gene>
<accession>A0A0H4KZK9</accession>
<reference evidence="1 2" key="1">
    <citation type="journal article" date="2015" name="PLoS ONE">
        <title>Genome Sequence of Bacillus endophyticus and Analysis of Its Companion Mechanism in the Ketogulonigenium vulgare-Bacillus Strain Consortium.</title>
        <authorList>
            <person name="Jia N."/>
            <person name="Du J."/>
            <person name="Ding M.Z."/>
            <person name="Gao F."/>
            <person name="Yuan Y.J."/>
        </authorList>
    </citation>
    <scope>NUCLEOTIDE SEQUENCE [LARGE SCALE GENOMIC DNA]</scope>
    <source>
        <strain evidence="1 2">Hbe603</strain>
    </source>
</reference>
<organism evidence="1 2">
    <name type="scientific">Priestia filamentosa</name>
    <dbReference type="NCBI Taxonomy" id="1402861"/>
    <lineage>
        <taxon>Bacteria</taxon>
        <taxon>Bacillati</taxon>
        <taxon>Bacillota</taxon>
        <taxon>Bacilli</taxon>
        <taxon>Bacillales</taxon>
        <taxon>Bacillaceae</taxon>
        <taxon>Priestia</taxon>
    </lineage>
</organism>
<evidence type="ECO:0000313" key="2">
    <source>
        <dbReference type="Proteomes" id="UP000036202"/>
    </source>
</evidence>
<dbReference type="AlphaFoldDB" id="A0A0H4KZK9"/>
<keyword evidence="2" id="KW-1185">Reference proteome</keyword>
<protein>
    <submittedName>
        <fullName evidence="1">Uncharacterized protein</fullName>
    </submittedName>
</protein>
<dbReference type="EMBL" id="CP011974">
    <property type="protein sequence ID" value="AKO93768.1"/>
    <property type="molecule type" value="Genomic_DNA"/>
</dbReference>
<proteinExistence type="predicted"/>
<dbReference type="KEGG" id="beo:BEH_17820"/>